<comment type="similarity">
    <text evidence="1 2">Belongs to the small heat shock protein (HSP20) family.</text>
</comment>
<reference evidence="5" key="1">
    <citation type="submission" date="2021-01" db="EMBL/GenBank/DDBJ databases">
        <authorList>
            <person name="Corre E."/>
            <person name="Pelletier E."/>
            <person name="Niang G."/>
            <person name="Scheremetjew M."/>
            <person name="Finn R."/>
            <person name="Kale V."/>
            <person name="Holt S."/>
            <person name="Cochrane G."/>
            <person name="Meng A."/>
            <person name="Brown T."/>
            <person name="Cohen L."/>
        </authorList>
    </citation>
    <scope>NUCLEOTIDE SEQUENCE</scope>
    <source>
        <strain evidence="5">CCCM811</strain>
    </source>
</reference>
<dbReference type="InterPro" id="IPR002068">
    <property type="entry name" value="A-crystallin/Hsp20_dom"/>
</dbReference>
<feature type="region of interest" description="Disordered" evidence="3">
    <location>
        <begin position="198"/>
        <end position="229"/>
    </location>
</feature>
<feature type="compositionally biased region" description="Basic and acidic residues" evidence="3">
    <location>
        <begin position="210"/>
        <end position="229"/>
    </location>
</feature>
<evidence type="ECO:0000313" key="5">
    <source>
        <dbReference type="EMBL" id="CAE0675339.1"/>
    </source>
</evidence>
<dbReference type="EMBL" id="HBIV01038056">
    <property type="protein sequence ID" value="CAE0675339.1"/>
    <property type="molecule type" value="Transcribed_RNA"/>
</dbReference>
<dbReference type="AlphaFoldDB" id="A0A7S3Z8M0"/>
<accession>A0A7S3Z8M0</accession>
<feature type="region of interest" description="Disordered" evidence="3">
    <location>
        <begin position="148"/>
        <end position="176"/>
    </location>
</feature>
<protein>
    <recommendedName>
        <fullName evidence="4">SHSP domain-containing protein</fullName>
    </recommendedName>
</protein>
<dbReference type="Gene3D" id="2.60.40.790">
    <property type="match status" value="1"/>
</dbReference>
<feature type="compositionally biased region" description="Polar residues" evidence="3">
    <location>
        <begin position="154"/>
        <end position="176"/>
    </location>
</feature>
<dbReference type="InterPro" id="IPR008978">
    <property type="entry name" value="HSP20-like_chaperone"/>
</dbReference>
<dbReference type="SUPFAM" id="SSF49764">
    <property type="entry name" value="HSP20-like chaperones"/>
    <property type="match status" value="1"/>
</dbReference>
<feature type="domain" description="SHSP" evidence="4">
    <location>
        <begin position="99"/>
        <end position="220"/>
    </location>
</feature>
<evidence type="ECO:0000256" key="1">
    <source>
        <dbReference type="PROSITE-ProRule" id="PRU00285"/>
    </source>
</evidence>
<sequence>MRDAAAMNSRMMKDARLEELAREMSRLETRPSWFRHTHPRGWAAAAFGRAPMRGQGPGKEGMKGDSTSGTSDVAKASSEERQASSELGHSGPGPFSLRPSDLFAARGFEASETDQDYVYSFQNPSGLAADHQDAKVKVSVVGERTLRVERKTESTSPDGGYSSQQSVQSFTLPTNSVPENVNAEMVDGNLVVTVPKNTVAEDANEDASAPEEREIPIRMEPKDADAGSA</sequence>
<evidence type="ECO:0000256" key="2">
    <source>
        <dbReference type="RuleBase" id="RU003616"/>
    </source>
</evidence>
<gene>
    <name evidence="5" type="ORF">LGLO00237_LOCUS27116</name>
</gene>
<dbReference type="CDD" id="cd06464">
    <property type="entry name" value="ACD_sHsps-like"/>
    <property type="match status" value="1"/>
</dbReference>
<organism evidence="5">
    <name type="scientific">Lotharella globosa</name>
    <dbReference type="NCBI Taxonomy" id="91324"/>
    <lineage>
        <taxon>Eukaryota</taxon>
        <taxon>Sar</taxon>
        <taxon>Rhizaria</taxon>
        <taxon>Cercozoa</taxon>
        <taxon>Chlorarachniophyceae</taxon>
        <taxon>Lotharella</taxon>
    </lineage>
</organism>
<dbReference type="Pfam" id="PF00011">
    <property type="entry name" value="HSP20"/>
    <property type="match status" value="1"/>
</dbReference>
<dbReference type="PROSITE" id="PS01031">
    <property type="entry name" value="SHSP"/>
    <property type="match status" value="1"/>
</dbReference>
<evidence type="ECO:0000256" key="3">
    <source>
        <dbReference type="SAM" id="MobiDB-lite"/>
    </source>
</evidence>
<evidence type="ECO:0000259" key="4">
    <source>
        <dbReference type="PROSITE" id="PS01031"/>
    </source>
</evidence>
<name>A0A7S3Z8M0_9EUKA</name>
<proteinExistence type="inferred from homology"/>
<feature type="region of interest" description="Disordered" evidence="3">
    <location>
        <begin position="46"/>
        <end position="99"/>
    </location>
</feature>